<name>A0A927EDD1_9HYPH</name>
<sequence>MSSLLAALPVQAQCLPDPPGAGATVTCSGTDPDGFAAPAGVPVTVNVNPSATIQQAPSGQALTFGTNTFGNTLNNNGSIVATGNGAGAFTGLSFSSGAGAGSNLFNNLGTISATNTGAGAATGIAILQGNAASTIRIVNNAGATIAGTAAGGAGAGISQTFAAGAAARALVIDNSGIIQGTTDGIAAGTGAAGAAQTIAITNGVGGSAAQINGGTGAALNFAGNGVYTVTNLASGTINGAILSSGNDRLTIDNAGTINGNVSQGNNNDTFIMRGGTLNGNLDQGSGLGDGVDTFIMTGGTINGSVDQGGELDFATISGGVITGGLNEGDFVTITGGQIGSINMTLANNVVTMSGGAVIGNILAAQNNDTLNLSGGSIGGFVNFGNGNNVFNVSGGTVAGALISGNGSDIVNWNGGGVLSSGFQLGAGNDTAIFTNLTDANLVPTAVIDGGTGTDRLTWVNTSATGVARFINWELIELTNNSRLTFASTLTLGDAGTGTGTLTVDATSTVFAGNGSHAIVPFTAGQLATVTNAGLIDLTNGPAAATDSLTILGNYTGQNGRLSLQTVLGDSASPSDRLIISNGTANGSTAIGVVNLGGPGAPTLGNGIEVVSAVNGATTSTGAFSQAGPIAAGAFEYILYRGGVTPGSADNWYLRSTAPPVT</sequence>
<dbReference type="InterPro" id="IPR011050">
    <property type="entry name" value="Pectin_lyase_fold/virulence"/>
</dbReference>
<dbReference type="InterPro" id="IPR043990">
    <property type="entry name" value="AC_1"/>
</dbReference>
<dbReference type="EMBL" id="JACXWY010000032">
    <property type="protein sequence ID" value="MBD3849213.1"/>
    <property type="molecule type" value="Genomic_DNA"/>
</dbReference>
<dbReference type="Gene3D" id="2.160.20.20">
    <property type="match status" value="1"/>
</dbReference>
<evidence type="ECO:0000313" key="3">
    <source>
        <dbReference type="Proteomes" id="UP000619295"/>
    </source>
</evidence>
<evidence type="ECO:0000259" key="1">
    <source>
        <dbReference type="Pfam" id="PF18883"/>
    </source>
</evidence>
<protein>
    <recommendedName>
        <fullName evidence="1">Autochaperone domain-containing protein</fullName>
    </recommendedName>
</protein>
<keyword evidence="3" id="KW-1185">Reference proteome</keyword>
<dbReference type="AlphaFoldDB" id="A0A927EDD1"/>
<dbReference type="Proteomes" id="UP000619295">
    <property type="component" value="Unassembled WGS sequence"/>
</dbReference>
<dbReference type="CDD" id="cd01344">
    <property type="entry name" value="PL2_Passenger_AT"/>
    <property type="match status" value="1"/>
</dbReference>
<accession>A0A927EDD1</accession>
<evidence type="ECO:0000313" key="2">
    <source>
        <dbReference type="EMBL" id="MBD3849213.1"/>
    </source>
</evidence>
<feature type="non-terminal residue" evidence="2">
    <location>
        <position position="661"/>
    </location>
</feature>
<dbReference type="Pfam" id="PF18883">
    <property type="entry name" value="AC_1"/>
    <property type="match status" value="1"/>
</dbReference>
<organism evidence="2 3">
    <name type="scientific">Bosea spartocytisi</name>
    <dbReference type="NCBI Taxonomy" id="2773451"/>
    <lineage>
        <taxon>Bacteria</taxon>
        <taxon>Pseudomonadati</taxon>
        <taxon>Pseudomonadota</taxon>
        <taxon>Alphaproteobacteria</taxon>
        <taxon>Hyphomicrobiales</taxon>
        <taxon>Boseaceae</taxon>
        <taxon>Bosea</taxon>
    </lineage>
</organism>
<feature type="domain" description="Autochaperone" evidence="1">
    <location>
        <begin position="529"/>
        <end position="638"/>
    </location>
</feature>
<comment type="caution">
    <text evidence="2">The sequence shown here is derived from an EMBL/GenBank/DDBJ whole genome shotgun (WGS) entry which is preliminary data.</text>
</comment>
<dbReference type="SUPFAM" id="SSF51126">
    <property type="entry name" value="Pectin lyase-like"/>
    <property type="match status" value="1"/>
</dbReference>
<reference evidence="2" key="1">
    <citation type="submission" date="2020-09" db="EMBL/GenBank/DDBJ databases">
        <title>Bosea spartocytisi sp. nov. a root nodule endophyte of Spartocytisus supranubius in the high mountain ecosystem fo the Teide National Park (Canary Islands, Spain).</title>
        <authorList>
            <person name="Pulido-Suarez L."/>
            <person name="Peix A."/>
            <person name="Igual J.M."/>
            <person name="Socas-Perez N."/>
            <person name="Velazquez E."/>
            <person name="Flores-Felix J.D."/>
            <person name="Leon-Barrios M."/>
        </authorList>
    </citation>
    <scope>NUCLEOTIDE SEQUENCE</scope>
    <source>
        <strain evidence="2">SSUT16</strain>
    </source>
</reference>
<proteinExistence type="predicted"/>
<dbReference type="InterPro" id="IPR012332">
    <property type="entry name" value="Autotransporter_pectin_lyase_C"/>
</dbReference>
<gene>
    <name evidence="2" type="ORF">IED13_26225</name>
</gene>